<evidence type="ECO:0000256" key="2">
    <source>
        <dbReference type="ARBA" id="ARBA00022771"/>
    </source>
</evidence>
<name>A0A6A6R2C4_9PEZI</name>
<dbReference type="Proteomes" id="UP000799750">
    <property type="component" value="Unassembled WGS sequence"/>
</dbReference>
<evidence type="ECO:0000256" key="3">
    <source>
        <dbReference type="ARBA" id="ARBA00022833"/>
    </source>
</evidence>
<dbReference type="GO" id="GO:0008270">
    <property type="term" value="F:zinc ion binding"/>
    <property type="evidence" value="ECO:0007669"/>
    <property type="project" value="UniProtKB-KW"/>
</dbReference>
<reference evidence="6" key="1">
    <citation type="journal article" date="2020" name="Stud. Mycol.">
        <title>101 Dothideomycetes genomes: a test case for predicting lifestyles and emergence of pathogens.</title>
        <authorList>
            <person name="Haridas S."/>
            <person name="Albert R."/>
            <person name="Binder M."/>
            <person name="Bloem J."/>
            <person name="Labutti K."/>
            <person name="Salamov A."/>
            <person name="Andreopoulos B."/>
            <person name="Baker S."/>
            <person name="Barry K."/>
            <person name="Bills G."/>
            <person name="Bluhm B."/>
            <person name="Cannon C."/>
            <person name="Castanera R."/>
            <person name="Culley D."/>
            <person name="Daum C."/>
            <person name="Ezra D."/>
            <person name="Gonzalez J."/>
            <person name="Henrissat B."/>
            <person name="Kuo A."/>
            <person name="Liang C."/>
            <person name="Lipzen A."/>
            <person name="Lutzoni F."/>
            <person name="Magnuson J."/>
            <person name="Mondo S."/>
            <person name="Nolan M."/>
            <person name="Ohm R."/>
            <person name="Pangilinan J."/>
            <person name="Park H.-J."/>
            <person name="Ramirez L."/>
            <person name="Alfaro M."/>
            <person name="Sun H."/>
            <person name="Tritt A."/>
            <person name="Yoshinaga Y."/>
            <person name="Zwiers L.-H."/>
            <person name="Turgeon B."/>
            <person name="Goodwin S."/>
            <person name="Spatafora J."/>
            <person name="Crous P."/>
            <person name="Grigoriev I."/>
        </authorList>
    </citation>
    <scope>NUCLEOTIDE SEQUENCE</scope>
    <source>
        <strain evidence="6">CBS 269.34</strain>
    </source>
</reference>
<evidence type="ECO:0000313" key="6">
    <source>
        <dbReference type="EMBL" id="KAF2498689.1"/>
    </source>
</evidence>
<evidence type="ECO:0000259" key="5">
    <source>
        <dbReference type="PROSITE" id="PS01360"/>
    </source>
</evidence>
<dbReference type="AlphaFoldDB" id="A0A6A6R2C4"/>
<dbReference type="Pfam" id="PF14441">
    <property type="entry name" value="OTT_1508_deam"/>
    <property type="match status" value="1"/>
</dbReference>
<feature type="domain" description="MYND-type" evidence="5">
    <location>
        <begin position="477"/>
        <end position="513"/>
    </location>
</feature>
<keyword evidence="2" id="KW-0863">Zinc-finger</keyword>
<protein>
    <recommendedName>
        <fullName evidence="5">MYND-type domain-containing protein</fullName>
    </recommendedName>
</protein>
<proteinExistence type="predicted"/>
<dbReference type="InterPro" id="IPR002893">
    <property type="entry name" value="Znf_MYND"/>
</dbReference>
<organism evidence="6 7">
    <name type="scientific">Lophium mytilinum</name>
    <dbReference type="NCBI Taxonomy" id="390894"/>
    <lineage>
        <taxon>Eukaryota</taxon>
        <taxon>Fungi</taxon>
        <taxon>Dikarya</taxon>
        <taxon>Ascomycota</taxon>
        <taxon>Pezizomycotina</taxon>
        <taxon>Dothideomycetes</taxon>
        <taxon>Pleosporomycetidae</taxon>
        <taxon>Mytilinidiales</taxon>
        <taxon>Mytilinidiaceae</taxon>
        <taxon>Lophium</taxon>
    </lineage>
</organism>
<keyword evidence="3" id="KW-0862">Zinc</keyword>
<dbReference type="OrthoDB" id="4851849at2759"/>
<dbReference type="InterPro" id="IPR027796">
    <property type="entry name" value="OTT_1508_deam-like"/>
</dbReference>
<accession>A0A6A6R2C4</accession>
<evidence type="ECO:0000313" key="7">
    <source>
        <dbReference type="Proteomes" id="UP000799750"/>
    </source>
</evidence>
<sequence length="877" mass="99188">MSETFHWSLPGLDRAHFTALANLLSLRNGGQVEDAPLPADLLEEHDEDESDVASVRTAKADQIAYSGHDGLKRKFLDCLAEFAANKKGGRTVATTAMKESEDSVTLWISRNEGFPELDRSVYDNLSELLGRLANSKGKQDEIAKEELWNEMLAYHQDRIQSDYIPSLRADFKAVGNDVPIDYKLSALQQLVFGVVNPGQSTINHYSKLITAAYELRITKTAEETMHISPNATSRTKKLWVDICLLARLRVALQKFVETAHILPSFHNVTITLLARGSVSVKPSERPLGLKQIFDILRLDLDDSTVKSVMNQTCTLNRVRQEFSTRQKQKLNVHAEVQMLLFLCSSEPANRASLPYFGCSKYCCFMCARLLKFHGKFATRGCHGRLFRPWTVPEAAGLRLSQANRLVRSLIQLQEDVEKELKSNLKRIIRQKRTSAVGGSSVQAYQAGDTRKRSTTTRSSENPYADDHQELDDELGECQECPRLTSRTCSFCNRDLFCSEICEQKRSGPHLYTCTKRPLTTADSLYRSLGSDVLPTDADVLEDFGFNHLPSFADQSNLMGLYKGLYLSDKVTEEDLHNWRTEGTLVANIKAFFFRIPEAYRGGYFPWFLEHTHILEKPLSGKEATEKMVATFFDQANSYLTPEDQGKKPQELKPDAKAACYFMLAEVLHSAHPNPVEENWYTFGFCTCLDDYEERTLGGLYQKLLIGDKLFPGAGWNRVFKIPTFTEFWQAFEAGSLIELMDSCGLKEDQSSFRHLESFLSTPASHPSVWGLKQFLVINQPAEHPPSPALAVDYGFMNCRSFEETCTLMEIYKRLLQQADPLDLQKACLAGKLFEFAEKYSTMKPEWRRLMGNVYPLQDFNLSAGRGLDGPKTGGCWR</sequence>
<dbReference type="PANTHER" id="PTHR42037:SF1">
    <property type="match status" value="1"/>
</dbReference>
<dbReference type="PANTHER" id="PTHR42037">
    <property type="match status" value="1"/>
</dbReference>
<evidence type="ECO:0000256" key="1">
    <source>
        <dbReference type="ARBA" id="ARBA00022723"/>
    </source>
</evidence>
<dbReference type="PROSITE" id="PS01360">
    <property type="entry name" value="ZF_MYND_1"/>
    <property type="match status" value="1"/>
</dbReference>
<feature type="region of interest" description="Disordered" evidence="4">
    <location>
        <begin position="438"/>
        <end position="467"/>
    </location>
</feature>
<keyword evidence="7" id="KW-1185">Reference proteome</keyword>
<evidence type="ECO:0000256" key="4">
    <source>
        <dbReference type="SAM" id="MobiDB-lite"/>
    </source>
</evidence>
<gene>
    <name evidence="6" type="ORF">BU16DRAFT_481792</name>
</gene>
<dbReference type="EMBL" id="MU004185">
    <property type="protein sequence ID" value="KAF2498689.1"/>
    <property type="molecule type" value="Genomic_DNA"/>
</dbReference>
<keyword evidence="1" id="KW-0479">Metal-binding</keyword>